<protein>
    <submittedName>
        <fullName evidence="3">Alpha/beta hydrolase</fullName>
    </submittedName>
</protein>
<dbReference type="SUPFAM" id="SSF53474">
    <property type="entry name" value="alpha/beta-Hydrolases"/>
    <property type="match status" value="1"/>
</dbReference>
<reference evidence="3 4" key="1">
    <citation type="journal article" date="2015" name="Int. J. Syst. Evol. Microbiol.">
        <title>Sporolactobacillus shoreae sp. nov. and Sporolactobacillus spathodeae sp. nov., two spore-forming lactic acid bacteria isolated from tree barks in Thailand.</title>
        <authorList>
            <person name="Thamacharoensuk T."/>
            <person name="Kitahara M."/>
            <person name="Ohkuma M."/>
            <person name="Thongchul N."/>
            <person name="Tanasupawat S."/>
        </authorList>
    </citation>
    <scope>NUCLEOTIDE SEQUENCE [LARGE SCALE GENOMIC DNA]</scope>
    <source>
        <strain evidence="3 4">BK92</strain>
    </source>
</reference>
<dbReference type="Pfam" id="PF00561">
    <property type="entry name" value="Abhydrolase_1"/>
    <property type="match status" value="1"/>
</dbReference>
<dbReference type="Proteomes" id="UP000298347">
    <property type="component" value="Unassembled WGS sequence"/>
</dbReference>
<keyword evidence="4" id="KW-1185">Reference proteome</keyword>
<dbReference type="AlphaFoldDB" id="A0A4Z0GPK1"/>
<sequence>MMDLAVLSTYENTQIYYEEKGNGNPPILLIHGVTNSHLTFDQEFEWMSKEHLVVRYDLRGHGDSSKSEKYTLDDHIHDGIALITRLGLRNVILLGESLGSYIAQGIAVKRPDLLSKLILVVPASHGEGSSFGKVQREHAHELIGKTSDEAFRILFKYVIHTPSRLDPIVEQTLQHDHLSVTQKQAAIQSITRFDFREDLPKIELPTLVISGKFDNLNPPDLGKEVSDLIPDAQFIEFDNEGHLLRLENPERFKRVISKFLNIS</sequence>
<dbReference type="GO" id="GO:0016020">
    <property type="term" value="C:membrane"/>
    <property type="evidence" value="ECO:0007669"/>
    <property type="project" value="TreeGrafter"/>
</dbReference>
<comment type="caution">
    <text evidence="3">The sequence shown here is derived from an EMBL/GenBank/DDBJ whole genome shotgun (WGS) entry which is preliminary data.</text>
</comment>
<dbReference type="GO" id="GO:0016787">
    <property type="term" value="F:hydrolase activity"/>
    <property type="evidence" value="ECO:0007669"/>
    <property type="project" value="UniProtKB-KW"/>
</dbReference>
<gene>
    <name evidence="3" type="ORF">E4665_06270</name>
</gene>
<proteinExistence type="predicted"/>
<accession>A0A4Z0GPK1</accession>
<dbReference type="Gene3D" id="3.40.50.1820">
    <property type="entry name" value="alpha/beta hydrolase"/>
    <property type="match status" value="1"/>
</dbReference>
<evidence type="ECO:0000259" key="2">
    <source>
        <dbReference type="Pfam" id="PF00561"/>
    </source>
</evidence>
<evidence type="ECO:0000313" key="4">
    <source>
        <dbReference type="Proteomes" id="UP000298347"/>
    </source>
</evidence>
<evidence type="ECO:0000256" key="1">
    <source>
        <dbReference type="ARBA" id="ARBA00022801"/>
    </source>
</evidence>
<evidence type="ECO:0000313" key="3">
    <source>
        <dbReference type="EMBL" id="TGA98928.1"/>
    </source>
</evidence>
<keyword evidence="1 3" id="KW-0378">Hydrolase</keyword>
<organism evidence="3 4">
    <name type="scientific">Sporolactobacillus shoreae</name>
    <dbReference type="NCBI Taxonomy" id="1465501"/>
    <lineage>
        <taxon>Bacteria</taxon>
        <taxon>Bacillati</taxon>
        <taxon>Bacillota</taxon>
        <taxon>Bacilli</taxon>
        <taxon>Bacillales</taxon>
        <taxon>Sporolactobacillaceae</taxon>
        <taxon>Sporolactobacillus</taxon>
    </lineage>
</organism>
<dbReference type="OrthoDB" id="9805423at2"/>
<name>A0A4Z0GPK1_9BACL</name>
<feature type="domain" description="AB hydrolase-1" evidence="2">
    <location>
        <begin position="25"/>
        <end position="249"/>
    </location>
</feature>
<dbReference type="PANTHER" id="PTHR43798:SF31">
    <property type="entry name" value="AB HYDROLASE SUPERFAMILY PROTEIN YCLE"/>
    <property type="match status" value="1"/>
</dbReference>
<dbReference type="PANTHER" id="PTHR43798">
    <property type="entry name" value="MONOACYLGLYCEROL LIPASE"/>
    <property type="match status" value="1"/>
</dbReference>
<dbReference type="InterPro" id="IPR029058">
    <property type="entry name" value="AB_hydrolase_fold"/>
</dbReference>
<dbReference type="InterPro" id="IPR050266">
    <property type="entry name" value="AB_hydrolase_sf"/>
</dbReference>
<dbReference type="EMBL" id="SRJD01000005">
    <property type="protein sequence ID" value="TGA98928.1"/>
    <property type="molecule type" value="Genomic_DNA"/>
</dbReference>
<dbReference type="PRINTS" id="PR00111">
    <property type="entry name" value="ABHYDROLASE"/>
</dbReference>
<dbReference type="InterPro" id="IPR000073">
    <property type="entry name" value="AB_hydrolase_1"/>
</dbReference>